<comment type="caution">
    <text evidence="1">The sequence shown here is derived from an EMBL/GenBank/DDBJ whole genome shotgun (WGS) entry which is preliminary data.</text>
</comment>
<dbReference type="PANTHER" id="PTHR33096">
    <property type="entry name" value="CXC2 DOMAIN-CONTAINING PROTEIN"/>
    <property type="match status" value="1"/>
</dbReference>
<protein>
    <submittedName>
        <fullName evidence="1">Uncharacterized protein</fullName>
    </submittedName>
</protein>
<dbReference type="InterPro" id="IPR040521">
    <property type="entry name" value="KDZ"/>
</dbReference>
<dbReference type="AlphaFoldDB" id="A0AAD4DXE7"/>
<sequence length="130" mass="14559">MFSVFDESGIFIAACRHHFVLLTCNMLIIFRAKYPLTILDHLMAVYGQNGSCAYDISCAFSKMLSASSSGPHTHSLNLCMMVGTFHGHAHNHKCQLDWHPMYISGTGHTVTGSMKDFFSMKNLEKILKKV</sequence>
<proteinExistence type="predicted"/>
<dbReference type="EMBL" id="JABBWK010000063">
    <property type="protein sequence ID" value="KAG1895732.1"/>
    <property type="molecule type" value="Genomic_DNA"/>
</dbReference>
<organism evidence="1 2">
    <name type="scientific">Suillus fuscotomentosus</name>
    <dbReference type="NCBI Taxonomy" id="1912939"/>
    <lineage>
        <taxon>Eukaryota</taxon>
        <taxon>Fungi</taxon>
        <taxon>Dikarya</taxon>
        <taxon>Basidiomycota</taxon>
        <taxon>Agaricomycotina</taxon>
        <taxon>Agaricomycetes</taxon>
        <taxon>Agaricomycetidae</taxon>
        <taxon>Boletales</taxon>
        <taxon>Suillineae</taxon>
        <taxon>Suillaceae</taxon>
        <taxon>Suillus</taxon>
    </lineage>
</organism>
<dbReference type="PANTHER" id="PTHR33096:SF1">
    <property type="entry name" value="CXC1-LIKE CYSTEINE CLUSTER ASSOCIATED WITH KDZ TRANSPOSASES DOMAIN-CONTAINING PROTEIN"/>
    <property type="match status" value="1"/>
</dbReference>
<keyword evidence="2" id="KW-1185">Reference proteome</keyword>
<evidence type="ECO:0000313" key="1">
    <source>
        <dbReference type="EMBL" id="KAG1895732.1"/>
    </source>
</evidence>
<dbReference type="GeneID" id="64658840"/>
<reference evidence="1" key="1">
    <citation type="journal article" date="2020" name="New Phytol.">
        <title>Comparative genomics reveals dynamic genome evolution in host specialist ectomycorrhizal fungi.</title>
        <authorList>
            <person name="Lofgren L.A."/>
            <person name="Nguyen N.H."/>
            <person name="Vilgalys R."/>
            <person name="Ruytinx J."/>
            <person name="Liao H.L."/>
            <person name="Branco S."/>
            <person name="Kuo A."/>
            <person name="LaButti K."/>
            <person name="Lipzen A."/>
            <person name="Andreopoulos W."/>
            <person name="Pangilinan J."/>
            <person name="Riley R."/>
            <person name="Hundley H."/>
            <person name="Na H."/>
            <person name="Barry K."/>
            <person name="Grigoriev I.V."/>
            <person name="Stajich J.E."/>
            <person name="Kennedy P.G."/>
        </authorList>
    </citation>
    <scope>NUCLEOTIDE SEQUENCE</scope>
    <source>
        <strain evidence="1">FC203</strain>
    </source>
</reference>
<dbReference type="RefSeq" id="XP_041221308.1">
    <property type="nucleotide sequence ID" value="XM_041364542.1"/>
</dbReference>
<dbReference type="Proteomes" id="UP001195769">
    <property type="component" value="Unassembled WGS sequence"/>
</dbReference>
<name>A0AAD4DXE7_9AGAM</name>
<accession>A0AAD4DXE7</accession>
<evidence type="ECO:0000313" key="2">
    <source>
        <dbReference type="Proteomes" id="UP001195769"/>
    </source>
</evidence>
<dbReference type="Pfam" id="PF18758">
    <property type="entry name" value="KDZ"/>
    <property type="match status" value="1"/>
</dbReference>
<gene>
    <name evidence="1" type="ORF">F5891DRAFT_1130508</name>
</gene>